<evidence type="ECO:0000256" key="10">
    <source>
        <dbReference type="SAM" id="Phobius"/>
    </source>
</evidence>
<evidence type="ECO:0000256" key="7">
    <source>
        <dbReference type="ARBA" id="ARBA00023136"/>
    </source>
</evidence>
<dbReference type="EMBL" id="HBGZ01024705">
    <property type="protein sequence ID" value="CAD9620112.1"/>
    <property type="molecule type" value="Transcribed_RNA"/>
</dbReference>
<dbReference type="PROSITE" id="PS50920">
    <property type="entry name" value="SOLCAR"/>
    <property type="match status" value="2"/>
</dbReference>
<evidence type="ECO:0000256" key="8">
    <source>
        <dbReference type="PROSITE-ProRule" id="PRU00282"/>
    </source>
</evidence>
<evidence type="ECO:0000313" key="11">
    <source>
        <dbReference type="EMBL" id="CAD9620112.1"/>
    </source>
</evidence>
<dbReference type="InterPro" id="IPR018108">
    <property type="entry name" value="MCP_transmembrane"/>
</dbReference>
<dbReference type="PANTHER" id="PTHR45939:SF1">
    <property type="entry name" value="MITOCHONDRIAL THIAMINE PYROPHOSPHATE CARRIER 1-RELATED"/>
    <property type="match status" value="1"/>
</dbReference>
<dbReference type="Gene3D" id="1.50.40.10">
    <property type="entry name" value="Mitochondrial carrier domain"/>
    <property type="match status" value="2"/>
</dbReference>
<protein>
    <recommendedName>
        <fullName evidence="12">ADP,ATP carrier protein</fullName>
    </recommendedName>
</protein>
<evidence type="ECO:0000256" key="1">
    <source>
        <dbReference type="ARBA" id="ARBA00004141"/>
    </source>
</evidence>
<feature type="transmembrane region" description="Helical" evidence="10">
    <location>
        <begin position="12"/>
        <end position="33"/>
    </location>
</feature>
<accession>A0A7S2PU97</accession>
<evidence type="ECO:0000256" key="6">
    <source>
        <dbReference type="ARBA" id="ARBA00022989"/>
    </source>
</evidence>
<keyword evidence="7 8" id="KW-0472">Membrane</keyword>
<evidence type="ECO:0000256" key="2">
    <source>
        <dbReference type="ARBA" id="ARBA00006375"/>
    </source>
</evidence>
<feature type="repeat" description="Solcar" evidence="8">
    <location>
        <begin position="10"/>
        <end position="113"/>
    </location>
</feature>
<evidence type="ECO:0000256" key="9">
    <source>
        <dbReference type="RuleBase" id="RU000488"/>
    </source>
</evidence>
<feature type="transmembrane region" description="Helical" evidence="10">
    <location>
        <begin position="287"/>
        <end position="306"/>
    </location>
</feature>
<evidence type="ECO:0000256" key="5">
    <source>
        <dbReference type="ARBA" id="ARBA00022737"/>
    </source>
</evidence>
<comment type="subcellular location">
    <subcellularLocation>
        <location evidence="1">Membrane</location>
        <topology evidence="1">Multi-pass membrane protein</topology>
    </subcellularLocation>
</comment>
<keyword evidence="4 8" id="KW-0812">Transmembrane</keyword>
<evidence type="ECO:0000256" key="4">
    <source>
        <dbReference type="ARBA" id="ARBA00022692"/>
    </source>
</evidence>
<comment type="similarity">
    <text evidence="2 9">Belongs to the mitochondrial carrier (TC 2.A.29) family.</text>
</comment>
<dbReference type="InterPro" id="IPR052217">
    <property type="entry name" value="Mito/Peroxisomal_Carrier"/>
</dbReference>
<dbReference type="Pfam" id="PF00153">
    <property type="entry name" value="Mito_carr"/>
    <property type="match status" value="2"/>
</dbReference>
<organism evidence="11">
    <name type="scientific">Skeletonema marinoi</name>
    <dbReference type="NCBI Taxonomy" id="267567"/>
    <lineage>
        <taxon>Eukaryota</taxon>
        <taxon>Sar</taxon>
        <taxon>Stramenopiles</taxon>
        <taxon>Ochrophyta</taxon>
        <taxon>Bacillariophyta</taxon>
        <taxon>Coscinodiscophyceae</taxon>
        <taxon>Thalassiosirophycidae</taxon>
        <taxon>Thalassiosirales</taxon>
        <taxon>Skeletonemataceae</taxon>
        <taxon>Skeletonema</taxon>
        <taxon>Skeletonema marinoi-dohrnii complex</taxon>
    </lineage>
</organism>
<keyword evidence="6 10" id="KW-1133">Transmembrane helix</keyword>
<dbReference type="GO" id="GO:0015217">
    <property type="term" value="F:ADP transmembrane transporter activity"/>
    <property type="evidence" value="ECO:0007669"/>
    <property type="project" value="TreeGrafter"/>
</dbReference>
<sequence length="406" mass="45520">MSKSRGSPRRKALADATAGVVGSLVSMLCFYPVDVWKTSIQAAAGQAATTDADDSQQQKSCIQKQQLGRYHHLMSKLSSIQIAHLFRGLHHKVAHTIVSSFTYFFVYSLVDTKYLAYRRGNRSSSTSEAYKMSTVAKLLLTAFSAMINTAITLPFDTISSRIQAGHQSNVVSDKDELQNQSIVRGDNNLNGTREKEKLFIKQFSLNTNLPKEAFQRKNTTAYNIDEEKRNQQLRTVLSLWNGLLPALLLCTNPAIQYTMFENLKTALLQHRLSQLQQGSKRLTMGEAFVFGLISKFFATIMTYPLIRAKVMLMVSSPDVFEDDDCNEVGSNGSNGNAKSNDETRAKKYPRSLPLLLISIFRNDGIRGLYRGCSVQLLHTIMKSALMLMIRERITSVCHQFFLEDAA</sequence>
<proteinExistence type="inferred from homology"/>
<reference evidence="11" key="1">
    <citation type="submission" date="2021-01" db="EMBL/GenBank/DDBJ databases">
        <authorList>
            <person name="Corre E."/>
            <person name="Pelletier E."/>
            <person name="Niang G."/>
            <person name="Scheremetjew M."/>
            <person name="Finn R."/>
            <person name="Kale V."/>
            <person name="Holt S."/>
            <person name="Cochrane G."/>
            <person name="Meng A."/>
            <person name="Brown T."/>
            <person name="Cohen L."/>
        </authorList>
    </citation>
    <scope>NUCLEOTIDE SEQUENCE</scope>
    <source>
        <strain evidence="11">SM1012Den-03</strain>
    </source>
</reference>
<evidence type="ECO:0000256" key="3">
    <source>
        <dbReference type="ARBA" id="ARBA00022448"/>
    </source>
</evidence>
<dbReference type="PANTHER" id="PTHR45939">
    <property type="entry name" value="PEROXISOMAL MEMBRANE PROTEIN PMP34-RELATED"/>
    <property type="match status" value="1"/>
</dbReference>
<gene>
    <name evidence="11" type="ORF">SMAR0320_LOCUS17521</name>
</gene>
<dbReference type="InterPro" id="IPR023395">
    <property type="entry name" value="MCP_dom_sf"/>
</dbReference>
<feature type="transmembrane region" description="Helical" evidence="10">
    <location>
        <begin position="93"/>
        <end position="110"/>
    </location>
</feature>
<name>A0A7S2PU97_9STRA</name>
<feature type="repeat" description="Solcar" evidence="8">
    <location>
        <begin position="282"/>
        <end position="396"/>
    </location>
</feature>
<dbReference type="SUPFAM" id="SSF103506">
    <property type="entry name" value="Mitochondrial carrier"/>
    <property type="match status" value="1"/>
</dbReference>
<feature type="transmembrane region" description="Helical" evidence="10">
    <location>
        <begin position="236"/>
        <end position="255"/>
    </location>
</feature>
<keyword evidence="3 9" id="KW-0813">Transport</keyword>
<evidence type="ECO:0008006" key="12">
    <source>
        <dbReference type="Google" id="ProtNLM"/>
    </source>
</evidence>
<dbReference type="AlphaFoldDB" id="A0A7S2PU97"/>
<keyword evidence="5" id="KW-0677">Repeat</keyword>
<dbReference type="GO" id="GO:0016020">
    <property type="term" value="C:membrane"/>
    <property type="evidence" value="ECO:0007669"/>
    <property type="project" value="UniProtKB-SubCell"/>
</dbReference>